<evidence type="ECO:0000313" key="1">
    <source>
        <dbReference type="EMBL" id="CAI2362815.1"/>
    </source>
</evidence>
<dbReference type="Proteomes" id="UP001295684">
    <property type="component" value="Unassembled WGS sequence"/>
</dbReference>
<comment type="caution">
    <text evidence="1">The sequence shown here is derived from an EMBL/GenBank/DDBJ whole genome shotgun (WGS) entry which is preliminary data.</text>
</comment>
<keyword evidence="2" id="KW-1185">Reference proteome</keyword>
<protein>
    <submittedName>
        <fullName evidence="1">Uncharacterized protein</fullName>
    </submittedName>
</protein>
<sequence>MELTAEDRKIKKNRENLYKLKTKIDIGTIFDREPKNNNTSYRYTTRMILRSYCKTEEDKYKLNDFPDVDVKCIADQQINPIIRCMSSTRILEYILSMIDFQPYKEGSLMLISVFGIDIIYRIKKYFILAFLLDSTKPPLDVQSQSFSASSIQEVNFEDPSQISLLLPSNLSFLHCLGRDSKIFAELEETNKKAEINILDFKLIMNYIQGYFTYFFIDLINKDFLNAQAVSKGCSPLDSINSLLLFIDKEALDRVNSVAEIINSTSIDQINSKSCILKDILKGFHKKICEFDILYAKRIKTYLETYELCHIYLFETIPNPDSSHYDPTDSSFKPQKPDLNFLFKHNFTKESDPARLESYSFFTKILHELIPKLEGVDYQSSPVVPEYHCGGYMFKCRSLINNSTFMCFVFKRNIVKRYARVPTVLQRNDTSFKGKGMKDYNYVKEDKMITRSQFQGQQHYRLHLEDREMAFAHMCNVLLSFLKYQRSDQIRILDSLISERKQAILGRLFGEIDDHVENDSFDKVMPELNPVKMITKSLK</sequence>
<name>A0AAD1U5M9_EUPCR</name>
<gene>
    <name evidence="1" type="ORF">ECRASSUSDP1_LOCUS4143</name>
</gene>
<evidence type="ECO:0000313" key="2">
    <source>
        <dbReference type="Proteomes" id="UP001295684"/>
    </source>
</evidence>
<accession>A0AAD1U5M9</accession>
<reference evidence="1" key="1">
    <citation type="submission" date="2023-07" db="EMBL/GenBank/DDBJ databases">
        <authorList>
            <consortium name="AG Swart"/>
            <person name="Singh M."/>
            <person name="Singh A."/>
            <person name="Seah K."/>
            <person name="Emmerich C."/>
        </authorList>
    </citation>
    <scope>NUCLEOTIDE SEQUENCE</scope>
    <source>
        <strain evidence="1">DP1</strain>
    </source>
</reference>
<organism evidence="1 2">
    <name type="scientific">Euplotes crassus</name>
    <dbReference type="NCBI Taxonomy" id="5936"/>
    <lineage>
        <taxon>Eukaryota</taxon>
        <taxon>Sar</taxon>
        <taxon>Alveolata</taxon>
        <taxon>Ciliophora</taxon>
        <taxon>Intramacronucleata</taxon>
        <taxon>Spirotrichea</taxon>
        <taxon>Hypotrichia</taxon>
        <taxon>Euplotida</taxon>
        <taxon>Euplotidae</taxon>
        <taxon>Moneuplotes</taxon>
    </lineage>
</organism>
<dbReference type="AlphaFoldDB" id="A0AAD1U5M9"/>
<dbReference type="EMBL" id="CAMPGE010003972">
    <property type="protein sequence ID" value="CAI2362815.1"/>
    <property type="molecule type" value="Genomic_DNA"/>
</dbReference>
<proteinExistence type="predicted"/>